<feature type="domain" description="Histidine kinase" evidence="17">
    <location>
        <begin position="370"/>
        <end position="588"/>
    </location>
</feature>
<dbReference type="EC" id="2.7.13.3" evidence="3"/>
<evidence type="ECO:0000256" key="11">
    <source>
        <dbReference type="ARBA" id="ARBA00022989"/>
    </source>
</evidence>
<protein>
    <recommendedName>
        <fullName evidence="3">histidine kinase</fullName>
        <ecNumber evidence="3">2.7.13.3</ecNumber>
    </recommendedName>
</protein>
<dbReference type="Gene3D" id="3.30.565.10">
    <property type="entry name" value="Histidine kinase-like ATPase, C-terminal domain"/>
    <property type="match status" value="1"/>
</dbReference>
<dbReference type="OrthoDB" id="9797097at2"/>
<dbReference type="Proteomes" id="UP000298616">
    <property type="component" value="Chromosome"/>
</dbReference>
<dbReference type="PANTHER" id="PTHR43047:SF64">
    <property type="entry name" value="HISTIDINE KINASE CONTAINING CHEY-HOMOLOGOUS RECEIVER DOMAIN AND PAS DOMAIN-RELATED"/>
    <property type="match status" value="1"/>
</dbReference>
<dbReference type="InterPro" id="IPR003594">
    <property type="entry name" value="HATPase_dom"/>
</dbReference>
<dbReference type="SMART" id="SM00448">
    <property type="entry name" value="REC"/>
    <property type="match status" value="1"/>
</dbReference>
<name>A0A4D7JZ90_9BACT</name>
<comment type="subcellular location">
    <subcellularLocation>
        <location evidence="2">Cell inner membrane</location>
        <topology evidence="2">Multi-pass membrane protein</topology>
    </subcellularLocation>
</comment>
<dbReference type="FunFam" id="3.30.565.10:FF:000010">
    <property type="entry name" value="Sensor histidine kinase RcsC"/>
    <property type="match status" value="1"/>
</dbReference>
<keyword evidence="15" id="KW-0175">Coiled coil</keyword>
<dbReference type="CDD" id="cd17546">
    <property type="entry name" value="REC_hyHK_CKI1_RcsC-like"/>
    <property type="match status" value="1"/>
</dbReference>
<dbReference type="PROSITE" id="PS50109">
    <property type="entry name" value="HIS_KIN"/>
    <property type="match status" value="1"/>
</dbReference>
<evidence type="ECO:0000256" key="9">
    <source>
        <dbReference type="ARBA" id="ARBA00022777"/>
    </source>
</evidence>
<dbReference type="Pfam" id="PF00512">
    <property type="entry name" value="HisKA"/>
    <property type="match status" value="1"/>
</dbReference>
<dbReference type="InterPro" id="IPR003661">
    <property type="entry name" value="HisK_dim/P_dom"/>
</dbReference>
<feature type="domain" description="Response regulatory" evidence="18">
    <location>
        <begin position="610"/>
        <end position="726"/>
    </location>
</feature>
<evidence type="ECO:0000259" key="19">
    <source>
        <dbReference type="PROSITE" id="PS50894"/>
    </source>
</evidence>
<organism evidence="20 21">
    <name type="scientific">Mangrovivirga cuniculi</name>
    <dbReference type="NCBI Taxonomy" id="2715131"/>
    <lineage>
        <taxon>Bacteria</taxon>
        <taxon>Pseudomonadati</taxon>
        <taxon>Bacteroidota</taxon>
        <taxon>Cytophagia</taxon>
        <taxon>Cytophagales</taxon>
        <taxon>Mangrovivirgaceae</taxon>
        <taxon>Mangrovivirga</taxon>
    </lineage>
</organism>
<dbReference type="SUPFAM" id="SSF47384">
    <property type="entry name" value="Homodimeric domain of signal transducing histidine kinase"/>
    <property type="match status" value="1"/>
</dbReference>
<dbReference type="Pfam" id="PF05227">
    <property type="entry name" value="CHASE3"/>
    <property type="match status" value="1"/>
</dbReference>
<keyword evidence="5" id="KW-0997">Cell inner membrane</keyword>
<dbReference type="SUPFAM" id="SSF47226">
    <property type="entry name" value="Histidine-containing phosphotransfer domain, HPT domain"/>
    <property type="match status" value="1"/>
</dbReference>
<evidence type="ECO:0000259" key="17">
    <source>
        <dbReference type="PROSITE" id="PS50109"/>
    </source>
</evidence>
<dbReference type="SUPFAM" id="SSF52172">
    <property type="entry name" value="CheY-like"/>
    <property type="match status" value="1"/>
</dbReference>
<dbReference type="InterPro" id="IPR036641">
    <property type="entry name" value="HPT_dom_sf"/>
</dbReference>
<dbReference type="SMART" id="SM00388">
    <property type="entry name" value="HisKA"/>
    <property type="match status" value="1"/>
</dbReference>
<dbReference type="Gene3D" id="1.10.287.130">
    <property type="match status" value="1"/>
</dbReference>
<dbReference type="CDD" id="cd00082">
    <property type="entry name" value="HisKA"/>
    <property type="match status" value="1"/>
</dbReference>
<dbReference type="InterPro" id="IPR008207">
    <property type="entry name" value="Sig_transdc_His_kin_Hpt_dom"/>
</dbReference>
<feature type="transmembrane region" description="Helical" evidence="16">
    <location>
        <begin position="20"/>
        <end position="38"/>
    </location>
</feature>
<evidence type="ECO:0000313" key="20">
    <source>
        <dbReference type="EMBL" id="QCK13994.1"/>
    </source>
</evidence>
<evidence type="ECO:0000256" key="12">
    <source>
        <dbReference type="ARBA" id="ARBA00023136"/>
    </source>
</evidence>
<accession>A0A4D7JZ90</accession>
<dbReference type="InterPro" id="IPR011006">
    <property type="entry name" value="CheY-like_superfamily"/>
</dbReference>
<evidence type="ECO:0000256" key="2">
    <source>
        <dbReference type="ARBA" id="ARBA00004429"/>
    </source>
</evidence>
<keyword evidence="6 14" id="KW-0597">Phosphoprotein</keyword>
<evidence type="ECO:0000256" key="7">
    <source>
        <dbReference type="ARBA" id="ARBA00022679"/>
    </source>
</evidence>
<feature type="transmembrane region" description="Helical" evidence="16">
    <location>
        <begin position="318"/>
        <end position="340"/>
    </location>
</feature>
<dbReference type="PROSITE" id="PS50110">
    <property type="entry name" value="RESPONSE_REGULATORY"/>
    <property type="match status" value="1"/>
</dbReference>
<keyword evidence="8 16" id="KW-0812">Transmembrane</keyword>
<evidence type="ECO:0000256" key="16">
    <source>
        <dbReference type="SAM" id="Phobius"/>
    </source>
</evidence>
<evidence type="ECO:0000256" key="10">
    <source>
        <dbReference type="ARBA" id="ARBA00022840"/>
    </source>
</evidence>
<dbReference type="AlphaFoldDB" id="A0A4D7JZ90"/>
<dbReference type="Gene3D" id="1.20.120.160">
    <property type="entry name" value="HPT domain"/>
    <property type="match status" value="1"/>
</dbReference>
<dbReference type="RefSeq" id="WP_137089588.1">
    <property type="nucleotide sequence ID" value="NZ_CP028923.1"/>
</dbReference>
<dbReference type="Pfam" id="PF00072">
    <property type="entry name" value="Response_reg"/>
    <property type="match status" value="1"/>
</dbReference>
<keyword evidence="21" id="KW-1185">Reference proteome</keyword>
<dbReference type="PROSITE" id="PS50894">
    <property type="entry name" value="HPT"/>
    <property type="match status" value="1"/>
</dbReference>
<proteinExistence type="predicted"/>
<dbReference type="InterPro" id="IPR036097">
    <property type="entry name" value="HisK_dim/P_sf"/>
</dbReference>
<dbReference type="Gene3D" id="3.40.50.2300">
    <property type="match status" value="1"/>
</dbReference>
<keyword evidence="7" id="KW-0808">Transferase</keyword>
<keyword evidence="9" id="KW-0418">Kinase</keyword>
<dbReference type="SUPFAM" id="SSF55874">
    <property type="entry name" value="ATPase domain of HSP90 chaperone/DNA topoisomerase II/histidine kinase"/>
    <property type="match status" value="1"/>
</dbReference>
<dbReference type="GO" id="GO:0000155">
    <property type="term" value="F:phosphorelay sensor kinase activity"/>
    <property type="evidence" value="ECO:0007669"/>
    <property type="project" value="InterPro"/>
</dbReference>
<dbReference type="Pfam" id="PF02518">
    <property type="entry name" value="HATPase_c"/>
    <property type="match status" value="1"/>
</dbReference>
<keyword evidence="10" id="KW-0547">Nucleotide-binding</keyword>
<dbReference type="InterPro" id="IPR001789">
    <property type="entry name" value="Sig_transdc_resp-reg_receiver"/>
</dbReference>
<reference evidence="20 21" key="1">
    <citation type="submission" date="2018-04" db="EMBL/GenBank/DDBJ databases">
        <title>Complete genome uncultured novel isolate.</title>
        <authorList>
            <person name="Merlino G."/>
        </authorList>
    </citation>
    <scope>NUCLEOTIDE SEQUENCE [LARGE SCALE GENOMIC DNA]</scope>
    <source>
        <strain evidence="21">R1DC9</strain>
    </source>
</reference>
<feature type="modified residue" description="Phosphohistidine" evidence="13">
    <location>
        <position position="800"/>
    </location>
</feature>
<feature type="modified residue" description="4-aspartylphosphate" evidence="14">
    <location>
        <position position="659"/>
    </location>
</feature>
<keyword evidence="11 16" id="KW-1133">Transmembrane helix</keyword>
<evidence type="ECO:0000313" key="21">
    <source>
        <dbReference type="Proteomes" id="UP000298616"/>
    </source>
</evidence>
<evidence type="ECO:0000256" key="3">
    <source>
        <dbReference type="ARBA" id="ARBA00012438"/>
    </source>
</evidence>
<keyword evidence="12 16" id="KW-0472">Membrane</keyword>
<dbReference type="PRINTS" id="PR00344">
    <property type="entry name" value="BCTRLSENSOR"/>
</dbReference>
<dbReference type="InterPro" id="IPR007891">
    <property type="entry name" value="CHASE3"/>
</dbReference>
<dbReference type="SMART" id="SM00387">
    <property type="entry name" value="HATPase_c"/>
    <property type="match status" value="1"/>
</dbReference>
<keyword evidence="4" id="KW-1003">Cell membrane</keyword>
<dbReference type="InterPro" id="IPR036890">
    <property type="entry name" value="HATPase_C_sf"/>
</dbReference>
<dbReference type="KEGG" id="fpf:DCC35_04125"/>
<gene>
    <name evidence="20" type="ORF">DCC35_04125</name>
</gene>
<dbReference type="InterPro" id="IPR005467">
    <property type="entry name" value="His_kinase_dom"/>
</dbReference>
<sequence>MNKFQSPKKNQIGNLTTRVVGVFLIIFLVVGGFGYISYNSFNSLNNSVRSLASAEETSEQLNELFRDMMKAENLIRIYIITEDDSTFREYNQLKDSINIGLKDLQKAIGDDPLRGRKVDTLKSLFDLKQEMLTDFLALKKKQLRNAYTDKALRELNLDGKSNDQIRQLQSTSVSPKSDSLVGGEVSYRVVEREKQAKGIIASLKRLFGSREVVYDTIPVLDAENDSALVTNGTGYVKRLVDGDSLVNRIEEILTDLRAEERYYRNLLSLREYRILEQDQNLLFQIQETLNELTSIERRTNLSKQEEAQNVADEATNTLFAIGLVGLIGSGILLTLVFRGVSRSNYYRQRAEMEKNRAERLARIKEEFLANMSHEIRTPIHSINGFLGLLQDTELNEDQVKYLRTINGSASFLLRLVNDLLDLSKLNAGKVTLHNEGFYPSHLLGEIIDSFKPQADEKGIELKYAFKADKDLALETDVFRFRQILTNLLSNAIKFTEKGTVDLTFQWNNKYNVAKINISDTGIGMTPEEQRKVFSSFSQADASITRKYGGTGLGLAIVKKMIELFDGAIDLISTKGKGSDFTVRIPMQLASKEFQEVPQSDEKIKSLKDLSAAVVDDDPNNRLLMSKILISIGFEVSVYENPKEFLDKIEKQRFDFIFSDIQMPDIDGLTLSKILRENHQDNFEKLVAMTAKGESRPDVQENKSNFDSILFKPFSRVELINTVFNLAEIEPEKEVFSEKPKSDDGNSSELDISEIKVFAGDDPEMIRNMIEGLYGNMQNDIANFRSYAQQNEIDNLRKLAHRMIPSWSHFSFDTVSQKLRVLEETIESNPDASEEIYLMADDLAEEMSADIALIDKWLRRQSHIA</sequence>
<dbReference type="GO" id="GO:0005886">
    <property type="term" value="C:plasma membrane"/>
    <property type="evidence" value="ECO:0007669"/>
    <property type="project" value="UniProtKB-SubCell"/>
</dbReference>
<dbReference type="EMBL" id="CP028923">
    <property type="protein sequence ID" value="QCK13994.1"/>
    <property type="molecule type" value="Genomic_DNA"/>
</dbReference>
<evidence type="ECO:0000256" key="5">
    <source>
        <dbReference type="ARBA" id="ARBA00022519"/>
    </source>
</evidence>
<keyword evidence="10" id="KW-0067">ATP-binding</keyword>
<evidence type="ECO:0000256" key="13">
    <source>
        <dbReference type="PROSITE-ProRule" id="PRU00110"/>
    </source>
</evidence>
<comment type="catalytic activity">
    <reaction evidence="1">
        <text>ATP + protein L-histidine = ADP + protein N-phospho-L-histidine.</text>
        <dbReference type="EC" id="2.7.13.3"/>
    </reaction>
</comment>
<evidence type="ECO:0000256" key="15">
    <source>
        <dbReference type="SAM" id="Coils"/>
    </source>
</evidence>
<evidence type="ECO:0000256" key="14">
    <source>
        <dbReference type="PROSITE-ProRule" id="PRU00169"/>
    </source>
</evidence>
<dbReference type="PANTHER" id="PTHR43047">
    <property type="entry name" value="TWO-COMPONENT HISTIDINE PROTEIN KINASE"/>
    <property type="match status" value="1"/>
</dbReference>
<dbReference type="InterPro" id="IPR004358">
    <property type="entry name" value="Sig_transdc_His_kin-like_C"/>
</dbReference>
<evidence type="ECO:0000256" key="8">
    <source>
        <dbReference type="ARBA" id="ARBA00022692"/>
    </source>
</evidence>
<evidence type="ECO:0000256" key="1">
    <source>
        <dbReference type="ARBA" id="ARBA00000085"/>
    </source>
</evidence>
<evidence type="ECO:0000256" key="4">
    <source>
        <dbReference type="ARBA" id="ARBA00022475"/>
    </source>
</evidence>
<feature type="coiled-coil region" evidence="15">
    <location>
        <begin position="44"/>
        <end position="74"/>
    </location>
</feature>
<evidence type="ECO:0000259" key="18">
    <source>
        <dbReference type="PROSITE" id="PS50110"/>
    </source>
</evidence>
<dbReference type="CDD" id="cd16922">
    <property type="entry name" value="HATPase_EvgS-ArcB-TorS-like"/>
    <property type="match status" value="1"/>
</dbReference>
<evidence type="ECO:0000256" key="6">
    <source>
        <dbReference type="ARBA" id="ARBA00022553"/>
    </source>
</evidence>
<feature type="domain" description="HPt" evidence="19">
    <location>
        <begin position="761"/>
        <end position="860"/>
    </location>
</feature>